<keyword evidence="2" id="KW-0808">Transferase</keyword>
<evidence type="ECO:0000259" key="5">
    <source>
        <dbReference type="Pfam" id="PF04715"/>
    </source>
</evidence>
<dbReference type="InterPro" id="IPR006805">
    <property type="entry name" value="Anth_synth_I_N"/>
</dbReference>
<dbReference type="GO" id="GO:0000162">
    <property type="term" value="P:L-tryptophan biosynthetic process"/>
    <property type="evidence" value="ECO:0007669"/>
    <property type="project" value="TreeGrafter"/>
</dbReference>
<dbReference type="InterPro" id="IPR005802">
    <property type="entry name" value="ADC_synth_comp_1"/>
</dbReference>
<reference evidence="6 7" key="1">
    <citation type="journal article" date="2014" name="Int. J. Syst. Evol. Microbiol.">
        <title>Complete genome sequence of Corynebacterium casei LMG S-19264T (=DSM 44701T), isolated from a smear-ripened cheese.</title>
        <authorList>
            <consortium name="US DOE Joint Genome Institute (JGI-PGF)"/>
            <person name="Walter F."/>
            <person name="Albersmeier A."/>
            <person name="Kalinowski J."/>
            <person name="Ruckert C."/>
        </authorList>
    </citation>
    <scope>NUCLEOTIDE SEQUENCE [LARGE SCALE GENOMIC DNA]</scope>
    <source>
        <strain evidence="6 7">NBRC 112785</strain>
    </source>
</reference>
<dbReference type="InterPro" id="IPR005801">
    <property type="entry name" value="ADC_synthase"/>
</dbReference>
<evidence type="ECO:0000313" key="6">
    <source>
        <dbReference type="EMBL" id="GLS84682.1"/>
    </source>
</evidence>
<dbReference type="NCBIfam" id="TIGR00553">
    <property type="entry name" value="pabB"/>
    <property type="match status" value="1"/>
</dbReference>
<protein>
    <recommendedName>
        <fullName evidence="1">aminodeoxychorismate synthase</fullName>
        <ecNumber evidence="1">2.6.1.85</ecNumber>
    </recommendedName>
</protein>
<organism evidence="6 7">
    <name type="scientific">Paraferrimonas haliotis</name>
    <dbReference type="NCBI Taxonomy" id="2013866"/>
    <lineage>
        <taxon>Bacteria</taxon>
        <taxon>Pseudomonadati</taxon>
        <taxon>Pseudomonadota</taxon>
        <taxon>Gammaproteobacteria</taxon>
        <taxon>Alteromonadales</taxon>
        <taxon>Ferrimonadaceae</taxon>
        <taxon>Paraferrimonas</taxon>
    </lineage>
</organism>
<dbReference type="PRINTS" id="PR00095">
    <property type="entry name" value="ANTSNTHASEI"/>
</dbReference>
<dbReference type="GO" id="GO:0009396">
    <property type="term" value="P:folic acid-containing compound biosynthetic process"/>
    <property type="evidence" value="ECO:0007669"/>
    <property type="project" value="InterPro"/>
</dbReference>
<evidence type="ECO:0000256" key="1">
    <source>
        <dbReference type="ARBA" id="ARBA00013139"/>
    </source>
</evidence>
<feature type="domain" description="Anthranilate synthase component I N-terminal" evidence="5">
    <location>
        <begin position="22"/>
        <end position="168"/>
    </location>
</feature>
<feature type="region of interest" description="Disordered" evidence="3">
    <location>
        <begin position="298"/>
        <end position="318"/>
    </location>
</feature>
<dbReference type="EC" id="2.6.1.85" evidence="1"/>
<feature type="domain" description="Chorismate-utilising enzyme C-terminal" evidence="4">
    <location>
        <begin position="214"/>
        <end position="467"/>
    </location>
</feature>
<dbReference type="Gene3D" id="3.60.120.10">
    <property type="entry name" value="Anthranilate synthase"/>
    <property type="match status" value="1"/>
</dbReference>
<proteinExistence type="predicted"/>
<dbReference type="Pfam" id="PF04715">
    <property type="entry name" value="Anth_synt_I_N"/>
    <property type="match status" value="1"/>
</dbReference>
<gene>
    <name evidence="6" type="primary">pabB</name>
    <name evidence="6" type="ORF">GCM10007894_26590</name>
</gene>
<dbReference type="Proteomes" id="UP001157439">
    <property type="component" value="Unassembled WGS sequence"/>
</dbReference>
<evidence type="ECO:0000313" key="7">
    <source>
        <dbReference type="Proteomes" id="UP001157439"/>
    </source>
</evidence>
<dbReference type="Pfam" id="PF00425">
    <property type="entry name" value="Chorismate_bind"/>
    <property type="match status" value="1"/>
</dbReference>
<evidence type="ECO:0000256" key="2">
    <source>
        <dbReference type="ARBA" id="ARBA00022679"/>
    </source>
</evidence>
<dbReference type="InterPro" id="IPR019999">
    <property type="entry name" value="Anth_synth_I-like"/>
</dbReference>
<keyword evidence="7" id="KW-1185">Reference proteome</keyword>
<dbReference type="SUPFAM" id="SSF56322">
    <property type="entry name" value="ADC synthase"/>
    <property type="match status" value="1"/>
</dbReference>
<evidence type="ECO:0000259" key="4">
    <source>
        <dbReference type="Pfam" id="PF00425"/>
    </source>
</evidence>
<dbReference type="PANTHER" id="PTHR11236:SF50">
    <property type="entry name" value="AMINODEOXYCHORISMATE SYNTHASE COMPONENT 1"/>
    <property type="match status" value="1"/>
</dbReference>
<accession>A0AA37TNB1</accession>
<evidence type="ECO:0000256" key="3">
    <source>
        <dbReference type="SAM" id="MobiDB-lite"/>
    </source>
</evidence>
<dbReference type="GO" id="GO:0046820">
    <property type="term" value="F:4-amino-4-deoxychorismate synthase activity"/>
    <property type="evidence" value="ECO:0007669"/>
    <property type="project" value="UniProtKB-EC"/>
</dbReference>
<dbReference type="EMBL" id="BSPO01000003">
    <property type="protein sequence ID" value="GLS84682.1"/>
    <property type="molecule type" value="Genomic_DNA"/>
</dbReference>
<sequence>MAMAKQLYSLTLDWSWPLCQHFSALAQLPWAMLLDSSDADHVDARFDIAVAQPLATLTSKQGETRVSYAEELGAGFNAYVSSDAFHRKTSPFELVKRVSGELLGEQPLASDLGDHWPFIGGALGYFSYDLGRYSEHLPSQAANDIDAYDMAVGIFDWALIADKHNRSINLVHFGDEAGLAKRLAWLEARIADYQQAPKAPQFQNTGPWRCQQSQQGYVQAFEQVQAYLHSGDCYQINLTQRFDMGYAGDEYQAYLKLREHNQAPFAGFMRLDDHAILSLSPERFIQCQDQQLQTKPIKGTKARHAEPDKDQQAAQALQASEKDRAENLMIVDLLRNDFGRVAKPGSVTVPSLFAIESFPAVHHLVSTINAELDEQYSAIDALAAAFPGGSITGAPKIRAMEIIEELELSRRSIYCGSLGYISHHGHMDSNICIRTLLAKNNTLYCWAGGGIVADSQLELEYQECFDKVSKILPLLGMPPN</sequence>
<dbReference type="PANTHER" id="PTHR11236">
    <property type="entry name" value="AMINOBENZOATE/ANTHRANILATE SYNTHASE"/>
    <property type="match status" value="1"/>
</dbReference>
<dbReference type="InterPro" id="IPR015890">
    <property type="entry name" value="Chorismate_C"/>
</dbReference>
<dbReference type="AlphaFoldDB" id="A0AA37TNB1"/>
<name>A0AA37TNB1_9GAMM</name>
<comment type="caution">
    <text evidence="6">The sequence shown here is derived from an EMBL/GenBank/DDBJ whole genome shotgun (WGS) entry which is preliminary data.</text>
</comment>